<dbReference type="EMBL" id="QGNZ01000001">
    <property type="protein sequence ID" value="PWS29304.1"/>
    <property type="molecule type" value="Genomic_DNA"/>
</dbReference>
<organism evidence="1 2">
    <name type="scientific">Pedobacter yonginense</name>
    <dbReference type="NCBI Taxonomy" id="651869"/>
    <lineage>
        <taxon>Bacteria</taxon>
        <taxon>Pseudomonadati</taxon>
        <taxon>Bacteroidota</taxon>
        <taxon>Sphingobacteriia</taxon>
        <taxon>Sphingobacteriales</taxon>
        <taxon>Sphingobacteriaceae</taxon>
        <taxon>Pedobacter</taxon>
    </lineage>
</organism>
<sequence>MLIQKLDDKKRNILLWLAMLALVYIAYTCSFSNTLESIRLHNQLQNEQQSVDDTDSTLPQTLRENEFYETALKRYEVKKEDRETQIWQALSGITVAKGVKLSYSAEPQAETDTTAIKLHIFKQKFTLKGGYFELLATVDALHKTKNIGQISSLKLASKIENGAEEKQKDLTLQLEMTGIEF</sequence>
<evidence type="ECO:0008006" key="3">
    <source>
        <dbReference type="Google" id="ProtNLM"/>
    </source>
</evidence>
<comment type="caution">
    <text evidence="1">The sequence shown here is derived from an EMBL/GenBank/DDBJ whole genome shotgun (WGS) entry which is preliminary data.</text>
</comment>
<dbReference type="Proteomes" id="UP000245379">
    <property type="component" value="Unassembled WGS sequence"/>
</dbReference>
<reference evidence="1 2" key="1">
    <citation type="submission" date="2018-05" db="EMBL/GenBank/DDBJ databases">
        <title>Pedobacter paludis sp. nov., isolated from wetland soil.</title>
        <authorList>
            <person name="Zhang Y."/>
            <person name="Wang G."/>
        </authorList>
    </citation>
    <scope>NUCLEOTIDE SEQUENCE [LARGE SCALE GENOMIC DNA]</scope>
    <source>
        <strain evidence="1 2">KCTC22721</strain>
    </source>
</reference>
<proteinExistence type="predicted"/>
<evidence type="ECO:0000313" key="1">
    <source>
        <dbReference type="EMBL" id="PWS29304.1"/>
    </source>
</evidence>
<name>A0A317ERI6_9SPHI</name>
<dbReference type="RefSeq" id="WP_109924733.1">
    <property type="nucleotide sequence ID" value="NZ_QGNZ01000001.1"/>
</dbReference>
<dbReference type="AlphaFoldDB" id="A0A317ERI6"/>
<evidence type="ECO:0000313" key="2">
    <source>
        <dbReference type="Proteomes" id="UP000245379"/>
    </source>
</evidence>
<gene>
    <name evidence="1" type="ORF">DHW03_05670</name>
</gene>
<keyword evidence="2" id="KW-1185">Reference proteome</keyword>
<protein>
    <recommendedName>
        <fullName evidence="3">General secretion pathway protein GspM</fullName>
    </recommendedName>
</protein>
<dbReference type="OrthoDB" id="763585at2"/>
<accession>A0A317ERI6</accession>